<keyword evidence="1 2" id="KW-0238">DNA-binding</keyword>
<dbReference type="PROSITE" id="PS50977">
    <property type="entry name" value="HTH_TETR_2"/>
    <property type="match status" value="1"/>
</dbReference>
<dbReference type="GO" id="GO:0003677">
    <property type="term" value="F:DNA binding"/>
    <property type="evidence" value="ECO:0007669"/>
    <property type="project" value="UniProtKB-UniRule"/>
</dbReference>
<dbReference type="InterPro" id="IPR009057">
    <property type="entry name" value="Homeodomain-like_sf"/>
</dbReference>
<dbReference type="PANTHER" id="PTHR30055:SF222">
    <property type="entry name" value="REGULATORY PROTEIN"/>
    <property type="match status" value="1"/>
</dbReference>
<dbReference type="PRINTS" id="PR00455">
    <property type="entry name" value="HTHTETR"/>
</dbReference>
<evidence type="ECO:0000256" key="1">
    <source>
        <dbReference type="ARBA" id="ARBA00023125"/>
    </source>
</evidence>
<organism evidence="4 5">
    <name type="scientific">Azospirillum brasilense</name>
    <dbReference type="NCBI Taxonomy" id="192"/>
    <lineage>
        <taxon>Bacteria</taxon>
        <taxon>Pseudomonadati</taxon>
        <taxon>Pseudomonadota</taxon>
        <taxon>Alphaproteobacteria</taxon>
        <taxon>Rhodospirillales</taxon>
        <taxon>Azospirillaceae</taxon>
        <taxon>Azospirillum</taxon>
    </lineage>
</organism>
<reference evidence="4 5" key="1">
    <citation type="submission" date="2018-09" db="EMBL/GenBank/DDBJ databases">
        <title>Whole genome based analysis of evolution and adaptive divergence in Indian and Brazilian strains of Azospirillum brasilense.</title>
        <authorList>
            <person name="Singh C."/>
            <person name="Tripathi A.K."/>
        </authorList>
    </citation>
    <scope>NUCLEOTIDE SEQUENCE [LARGE SCALE GENOMIC DNA]</scope>
    <source>
        <strain evidence="4 5">MTCC4039</strain>
        <plasmid evidence="4 5">p2</plasmid>
    </source>
</reference>
<name>A0A4D8RAW2_AZOBR</name>
<evidence type="ECO:0000313" key="4">
    <source>
        <dbReference type="EMBL" id="QCO18620.1"/>
    </source>
</evidence>
<dbReference type="Pfam" id="PF00440">
    <property type="entry name" value="TetR_N"/>
    <property type="match status" value="1"/>
</dbReference>
<dbReference type="InterPro" id="IPR001647">
    <property type="entry name" value="HTH_TetR"/>
</dbReference>
<sequence length="190" mass="20901">MARPLSEDKRSAILAAAAHWVAEEGLSARTAKIAKSAGVAEGTIFNYFPTKDDLLNELYVALKGELGDAMQAGFRQREDRPGRWEMIWNAYVDWSVGNDAKRRALRQLRVSETITPESRKAALGTMEAMAAALFDGPDADVARSSSRDFTAAVFEALAEMTIELIAKNPTAHALYRRKGFESFWRATSAG</sequence>
<dbReference type="InterPro" id="IPR050109">
    <property type="entry name" value="HTH-type_TetR-like_transc_reg"/>
</dbReference>
<dbReference type="PANTHER" id="PTHR30055">
    <property type="entry name" value="HTH-TYPE TRANSCRIPTIONAL REGULATOR RUTR"/>
    <property type="match status" value="1"/>
</dbReference>
<dbReference type="Proteomes" id="UP000298693">
    <property type="component" value="Plasmid p2"/>
</dbReference>
<feature type="DNA-binding region" description="H-T-H motif" evidence="2">
    <location>
        <begin position="29"/>
        <end position="48"/>
    </location>
</feature>
<dbReference type="Gene3D" id="1.10.357.10">
    <property type="entry name" value="Tetracycline Repressor, domain 2"/>
    <property type="match status" value="1"/>
</dbReference>
<evidence type="ECO:0000259" key="3">
    <source>
        <dbReference type="PROSITE" id="PS50977"/>
    </source>
</evidence>
<keyword evidence="4" id="KW-0614">Plasmid</keyword>
<evidence type="ECO:0000313" key="5">
    <source>
        <dbReference type="Proteomes" id="UP000298693"/>
    </source>
</evidence>
<evidence type="ECO:0000256" key="2">
    <source>
        <dbReference type="PROSITE-ProRule" id="PRU00335"/>
    </source>
</evidence>
<protein>
    <submittedName>
        <fullName evidence="4">TetR/AcrR family transcriptional regulator</fullName>
    </submittedName>
</protein>
<dbReference type="EMBL" id="CP032347">
    <property type="protein sequence ID" value="QCO18620.1"/>
    <property type="molecule type" value="Genomic_DNA"/>
</dbReference>
<gene>
    <name evidence="4" type="ORF">D3869_25740</name>
</gene>
<dbReference type="SUPFAM" id="SSF46689">
    <property type="entry name" value="Homeodomain-like"/>
    <property type="match status" value="1"/>
</dbReference>
<dbReference type="AlphaFoldDB" id="A0A4D8RAW2"/>
<feature type="domain" description="HTH tetR-type" evidence="3">
    <location>
        <begin position="7"/>
        <end position="66"/>
    </location>
</feature>
<accession>A0A4D8RAW2</accession>
<proteinExistence type="predicted"/>
<geneLocation type="plasmid" evidence="4">
    <name>p2</name>
</geneLocation>